<reference evidence="13" key="2">
    <citation type="submission" date="2022-06" db="EMBL/GenBank/DDBJ databases">
        <authorList>
            <person name="Holder M.E."/>
            <person name="Ajami N.J."/>
            <person name="Petrosino J.F."/>
        </authorList>
    </citation>
    <scope>NUCLEOTIDE SEQUENCE</scope>
    <source>
        <strain evidence="13">RMA 8861</strain>
    </source>
</reference>
<feature type="region of interest" description="Disordered" evidence="8">
    <location>
        <begin position="2135"/>
        <end position="2189"/>
    </location>
</feature>
<dbReference type="Pfam" id="PF05089">
    <property type="entry name" value="NAGLU"/>
    <property type="match status" value="1"/>
</dbReference>
<evidence type="ECO:0000256" key="8">
    <source>
        <dbReference type="SAM" id="MobiDB-lite"/>
    </source>
</evidence>
<evidence type="ECO:0000256" key="9">
    <source>
        <dbReference type="SAM" id="Phobius"/>
    </source>
</evidence>
<evidence type="ECO:0000256" key="6">
    <source>
        <dbReference type="ARBA" id="ARBA00023295"/>
    </source>
</evidence>
<accession>A0A9N7JJ67</accession>
<dbReference type="EMBL" id="CP099799">
    <property type="protein sequence ID" value="USR99848.1"/>
    <property type="molecule type" value="Genomic_DNA"/>
</dbReference>
<keyword evidence="9" id="KW-0472">Membrane</keyword>
<dbReference type="Pfam" id="PF12971">
    <property type="entry name" value="NAGLU_N"/>
    <property type="match status" value="1"/>
</dbReference>
<dbReference type="Pfam" id="PF12972">
    <property type="entry name" value="NAGLU_C"/>
    <property type="match status" value="1"/>
</dbReference>
<keyword evidence="1" id="KW-0134">Cell wall</keyword>
<dbReference type="Pfam" id="PF07554">
    <property type="entry name" value="FIVAR"/>
    <property type="match status" value="3"/>
</dbReference>
<dbReference type="InterPro" id="IPR007781">
    <property type="entry name" value="NAGLU"/>
</dbReference>
<dbReference type="Gene3D" id="3.20.20.80">
    <property type="entry name" value="Glycosidases"/>
    <property type="match status" value="1"/>
</dbReference>
<dbReference type="Proteomes" id="UP000280586">
    <property type="component" value="Chromosome"/>
</dbReference>
<evidence type="ECO:0000256" key="7">
    <source>
        <dbReference type="SAM" id="Coils"/>
    </source>
</evidence>
<keyword evidence="9" id="KW-0812">Transmembrane</keyword>
<sequence length="2214" mass="247029">MLKRTKHHIARLVALTVITGLTSSIPFEVKAMDNQGNLINSNDITITAKSEKGSNTVDKAMDGDKETYWESSNHYRWVEIDLGGTYTLSQIKLFNKVNGYYNYNIYASSDGENFIKVADKSDKNLATSDGDIHNLDNITASKLRIDVTFSSEQNDSNIAEIELYGEKISNEKPVEKPIEVKNFNDTKWSTEYSKFESDKNYANEKTIAEMINMVGRVIGEEYKDKFEFELRKSTLSGHDVFEIQDGKDGKILIKGNDGVSLASGFNYYLKNYAKIMYNPIMGSNLNMPETLPKVGNKVVIDTPYEYRYELNFCTYSYTMSFWDWDEYEAFIDWSAMNGFNVVLDIVGQEEVLRRTLNEFGYTDEEVKEFISGPAYFAWFYMQNMTSFGGPLPNNWFEERAELGRQMHDRMQTLGIKPVLQGYSGMVPLDFKSKNPDAEIIPQGDWCGFDRPNMLKTYVNEGERDYFQEVADVFYEKQKEVFGDVTDFYGVDPFHEGGNTGGLNDGRIYGTIQEKMLEHDKDAIWVIQHWQGNPSNSKLNGLVNKEQALILDLNSDLRDNDYKRFEGVNVPWVWNMLHNFGGRMGLDGQPERLANNIPAAYADSNYMKGIGIAPEAINNSPIVYELLGDMIWTRDKIDFRQWTYDYIERRYGKVNEDIKEAWDILLETAYKKRDDYYQGAAESVINSRPGMNINSASTWGNNKIPYDKKELEKSVELFIKSYEDLKDSDAFIYDFLDVTKQLLANSSQEYHKELVNAYNLRDLEKFNKISNHFLDLIKLQERVLATSPEFLVGTWIDQSRTMLKGADDWTKDLFEFNARALITTWGDYKNESLKDYSNRQWAGLTGDLYLKRWEMWIDGLRKQLEGGTAPNINWHKVEYEWAVQKTTAENAYPTKGSEENLSELATIAMEKFSVTNMNKFLDGSSGVVEKENISLGKPVESSVETNPEYPTSNLTDGTTGTEWKANGVTWPVDLTLDLQGNYDIERITFSPNQAAGGFAINYIVEVLSDGKWVEVGRQDEGTITGTIEIDYKGKAEKVRLKLSSTNDELVPEMTEIAVYGEEAKEEMVNVALNKPVTGPDAQSGNPLSNITDGNEDSLWIANSGNLPAEINVDLTKSEYIEKLEILFEKAGLPFKFKVSTIDENGNVETVLDKSKNESELDKKYSISVGKDIKGIKFEFTGKANVGQWPGAWAALAEIKALTPADKETKFVNVASNKPVIGSASENGKPLSNITDGDLNSLWVSNNGVIPANATIDLEKEVNVDHINLHLEKAGFRFQFKVETESIDGERTVVLDKTSNTEDNEKTYKIPVRKNISKIHVTITGKAEGGQFPGAWAALAEVEAMSKERPMQEVASVAIPQSKMSATATSEHPNVGTEGLASFAIDGNENTIWHTNYETSNPLPQSITLNLGGEYEVNKFTYLPRRGNSTNGNITKYRLEVSTDGESFDSVAEGNLDNNSDLKTITFDKRNATHVRLTALEGVGGFATASELNVFAVPENFATSENVTVTATSNNETIGNIKDGNMETSWKPAVNEEKVVTFDLGSNKDVNGTEILSKDNEALKYRIEYSIDNDIWNTLVDNTSNKESYGNYVDIAESPVLARYIKVTFENENVDISELKIYKGDVSYKLTSHINKAESIYNNAVTGEYAGDYTEEAKAKLGESIEAAKLAVKNGLNSQELDAEISKLKDAVKEFYKGIVTIDRTKLASVLSDVEAILNSIDSEVINTLNAEERAVLETALNALKAQHQSASAVYETKRVTQRELDEAEMALKAKLDEYISSLNSETAYKTVLALAKSKIESAVVGEGNGQYSQESVDKLNAVITKAEGDFTEATEIAVIDGITESLKLAISEFEKSIIVVNTEELQGLINSAKELNKEDYTETSWKVLENALKSAEAILLKEGVTQNEVDSSKVALDEAINSLQDKEENNIFKRHLEIAVEEADKVTEDELSKVVPAVVNEFRSALSEAKELLENPSATQNQIDSSFDRLSKAMHMLSFNKGDKTHLVALVTKISALDSNEYIKETWDKLIVILEKANKVIADENALEAEVSTTYDELLKGFLDLRLKPSKEKLESLINKVEKLDSSKYTKESWAVLQETLNKAKIVMENEEANKEEIEKATKELTVAFNSLVKAEVPPTNGENNNGNDGSSGNSGNSENTNGNNENSSGNGSNTSNSNGKLPTTGGASPVLSLVLGASIAAAGGLTLKKKCKKK</sequence>
<feature type="region of interest" description="Disordered" evidence="8">
    <location>
        <begin position="937"/>
        <end position="959"/>
    </location>
</feature>
<proteinExistence type="predicted"/>
<dbReference type="RefSeq" id="WP_120140442.1">
    <property type="nucleotide sequence ID" value="NZ_CP023671.1"/>
</dbReference>
<dbReference type="Gene3D" id="1.20.120.670">
    <property type="entry name" value="N-acetyl-b-d-glucoasminidase"/>
    <property type="match status" value="1"/>
</dbReference>
<dbReference type="Pfam" id="PF22633">
    <property type="entry name" value="F5_F8_type_C_2"/>
    <property type="match status" value="2"/>
</dbReference>
<evidence type="ECO:0000256" key="4">
    <source>
        <dbReference type="ARBA" id="ARBA00022801"/>
    </source>
</evidence>
<feature type="compositionally biased region" description="Polar residues" evidence="8">
    <location>
        <begin position="941"/>
        <end position="959"/>
    </location>
</feature>
<keyword evidence="4" id="KW-0378">Hydrolase</keyword>
<dbReference type="SUPFAM" id="SSF49785">
    <property type="entry name" value="Galactose-binding domain-like"/>
    <property type="match status" value="6"/>
</dbReference>
<evidence type="ECO:0000256" key="3">
    <source>
        <dbReference type="ARBA" id="ARBA00022729"/>
    </source>
</evidence>
<evidence type="ECO:0000256" key="2">
    <source>
        <dbReference type="ARBA" id="ARBA00022525"/>
    </source>
</evidence>
<dbReference type="PROSITE" id="PS50022">
    <property type="entry name" value="FA58C_3"/>
    <property type="match status" value="4"/>
</dbReference>
<dbReference type="InterPro" id="IPR008979">
    <property type="entry name" value="Galactose-bd-like_sf"/>
</dbReference>
<keyword evidence="3" id="KW-0732">Signal</keyword>
<dbReference type="Gene3D" id="2.60.120.260">
    <property type="entry name" value="Galactose-binding domain-like"/>
    <property type="match status" value="6"/>
</dbReference>
<dbReference type="KEGG" id="csep:CP523_01755"/>
<evidence type="ECO:0000256" key="1">
    <source>
        <dbReference type="ARBA" id="ARBA00022512"/>
    </source>
</evidence>
<keyword evidence="2" id="KW-0964">Secreted</keyword>
<dbReference type="InterPro" id="IPR024240">
    <property type="entry name" value="NAGLU_N"/>
</dbReference>
<evidence type="ECO:0000259" key="10">
    <source>
        <dbReference type="PROSITE" id="PS50022"/>
    </source>
</evidence>
<dbReference type="GeneID" id="303559400"/>
<dbReference type="InterPro" id="IPR019931">
    <property type="entry name" value="LPXTG_anchor"/>
</dbReference>
<dbReference type="PANTHER" id="PTHR12872">
    <property type="entry name" value="ALPHA-N-ACETYLGLUCOSAMINIDASE"/>
    <property type="match status" value="1"/>
</dbReference>
<dbReference type="PANTHER" id="PTHR12872:SF1">
    <property type="entry name" value="ALPHA-N-ACETYLGLUCOSAMINIDASE"/>
    <property type="match status" value="1"/>
</dbReference>
<dbReference type="InterPro" id="IPR024732">
    <property type="entry name" value="NAGLU_C"/>
</dbReference>
<feature type="transmembrane region" description="Helical" evidence="9">
    <location>
        <begin position="2186"/>
        <end position="2207"/>
    </location>
</feature>
<gene>
    <name evidence="12" type="ORF">CP523_01755</name>
    <name evidence="13" type="ORF">NH397_10075</name>
</gene>
<keyword evidence="15" id="KW-1185">Reference proteome</keyword>
<keyword evidence="5" id="KW-0572">Peptidoglycan-anchor</keyword>
<dbReference type="Pfam" id="PF00754">
    <property type="entry name" value="F5_F8_type_C"/>
    <property type="match status" value="4"/>
</dbReference>
<dbReference type="Gene3D" id="1.20.1270.70">
    <property type="entry name" value="Designed single chain three-helix bundle"/>
    <property type="match status" value="4"/>
</dbReference>
<evidence type="ECO:0000313" key="12">
    <source>
        <dbReference type="EMBL" id="AYE33274.1"/>
    </source>
</evidence>
<reference evidence="12 14" key="1">
    <citation type="submission" date="2017-09" db="EMBL/GenBank/DDBJ databases">
        <authorList>
            <person name="Thomas P."/>
            <person name="Seyboldt C."/>
        </authorList>
    </citation>
    <scope>NUCLEOTIDE SEQUENCE [LARGE SCALE GENOMIC DNA]</scope>
    <source>
        <strain evidence="12 14">DSM 7534</strain>
    </source>
</reference>
<dbReference type="InterPro" id="IPR029018">
    <property type="entry name" value="Hex-like_dom2"/>
</dbReference>
<evidence type="ECO:0000256" key="5">
    <source>
        <dbReference type="ARBA" id="ARBA00023088"/>
    </source>
</evidence>
<feature type="compositionally biased region" description="Low complexity" evidence="8">
    <location>
        <begin position="2139"/>
        <end position="2179"/>
    </location>
</feature>
<dbReference type="PROSITE" id="PS50847">
    <property type="entry name" value="GRAM_POS_ANCHORING"/>
    <property type="match status" value="1"/>
</dbReference>
<evidence type="ECO:0000313" key="14">
    <source>
        <dbReference type="Proteomes" id="UP000280586"/>
    </source>
</evidence>
<dbReference type="Pfam" id="PF00746">
    <property type="entry name" value="Gram_pos_anchor"/>
    <property type="match status" value="1"/>
</dbReference>
<dbReference type="EMBL" id="CP023671">
    <property type="protein sequence ID" value="AYE33274.1"/>
    <property type="molecule type" value="Genomic_DNA"/>
</dbReference>
<feature type="domain" description="Gram-positive cocci surface proteins LPxTG" evidence="11">
    <location>
        <begin position="2181"/>
        <end position="2214"/>
    </location>
</feature>
<organism evidence="12 14">
    <name type="scientific">Clostridium septicum</name>
    <dbReference type="NCBI Taxonomy" id="1504"/>
    <lineage>
        <taxon>Bacteria</taxon>
        <taxon>Bacillati</taxon>
        <taxon>Bacillota</taxon>
        <taxon>Clostridia</taxon>
        <taxon>Eubacteriales</taxon>
        <taxon>Clostridiaceae</taxon>
        <taxon>Clostridium</taxon>
    </lineage>
</organism>
<feature type="coiled-coil region" evidence="7">
    <location>
        <begin position="2100"/>
        <end position="2127"/>
    </location>
</feature>
<dbReference type="InterPro" id="IPR024733">
    <property type="entry name" value="NAGLU_tim-barrel"/>
</dbReference>
<keyword evidence="6" id="KW-0326">Glycosidase</keyword>
<dbReference type="Gene3D" id="3.30.379.10">
    <property type="entry name" value="Chitobiase/beta-hexosaminidase domain 2-like"/>
    <property type="match status" value="1"/>
</dbReference>
<dbReference type="InterPro" id="IPR000421">
    <property type="entry name" value="FA58C"/>
</dbReference>
<dbReference type="NCBIfam" id="TIGR01167">
    <property type="entry name" value="LPXTG_anchor"/>
    <property type="match status" value="1"/>
</dbReference>
<dbReference type="Proteomes" id="UP001055437">
    <property type="component" value="Chromosome"/>
</dbReference>
<feature type="domain" description="F5/8 type C" evidence="10">
    <location>
        <begin position="27"/>
        <end position="166"/>
    </location>
</feature>
<feature type="domain" description="F5/8 type C" evidence="10">
    <location>
        <begin position="1519"/>
        <end position="1605"/>
    </location>
</feature>
<keyword evidence="7" id="KW-0175">Coiled coil</keyword>
<dbReference type="GO" id="GO:0016798">
    <property type="term" value="F:hydrolase activity, acting on glycosyl bonds"/>
    <property type="evidence" value="ECO:0007669"/>
    <property type="project" value="UniProtKB-KW"/>
</dbReference>
<dbReference type="Gene3D" id="1.20.1270.90">
    <property type="entry name" value="AF1782-like"/>
    <property type="match status" value="2"/>
</dbReference>
<evidence type="ECO:0000313" key="15">
    <source>
        <dbReference type="Proteomes" id="UP001055437"/>
    </source>
</evidence>
<protein>
    <submittedName>
        <fullName evidence="12">Alpha-N-acetylglucosaminidase</fullName>
    </submittedName>
    <submittedName>
        <fullName evidence="13">Discoidin domain-containing protein</fullName>
    </submittedName>
</protein>
<evidence type="ECO:0000313" key="13">
    <source>
        <dbReference type="EMBL" id="USR99848.1"/>
    </source>
</evidence>
<keyword evidence="9" id="KW-1133">Transmembrane helix</keyword>
<feature type="domain" description="F5/8 type C" evidence="10">
    <location>
        <begin position="1345"/>
        <end position="1495"/>
    </location>
</feature>
<evidence type="ECO:0000259" key="11">
    <source>
        <dbReference type="PROSITE" id="PS50847"/>
    </source>
</evidence>
<feature type="domain" description="F5/8 type C" evidence="10">
    <location>
        <begin position="914"/>
        <end position="1060"/>
    </location>
</feature>
<dbReference type="GO" id="GO:0005975">
    <property type="term" value="P:carbohydrate metabolic process"/>
    <property type="evidence" value="ECO:0007669"/>
    <property type="project" value="UniProtKB-ARBA"/>
</dbReference>
<name>A0A9N7JJ67_CLOSE</name>